<evidence type="ECO:0000313" key="1">
    <source>
        <dbReference type="EMBL" id="MBE9068511.1"/>
    </source>
</evidence>
<organism evidence="1 2">
    <name type="scientific">Leptolyngbya cf. ectocarpi LEGE 11479</name>
    <dbReference type="NCBI Taxonomy" id="1828722"/>
    <lineage>
        <taxon>Bacteria</taxon>
        <taxon>Bacillati</taxon>
        <taxon>Cyanobacteriota</taxon>
        <taxon>Cyanophyceae</taxon>
        <taxon>Leptolyngbyales</taxon>
        <taxon>Leptolyngbyaceae</taxon>
        <taxon>Leptolyngbya group</taxon>
        <taxon>Leptolyngbya</taxon>
    </lineage>
</organism>
<comment type="caution">
    <text evidence="1">The sequence shown here is derived from an EMBL/GenBank/DDBJ whole genome shotgun (WGS) entry which is preliminary data.</text>
</comment>
<reference evidence="1" key="1">
    <citation type="submission" date="2020-10" db="EMBL/GenBank/DDBJ databases">
        <authorList>
            <person name="Castelo-Branco R."/>
            <person name="Eusebio N."/>
            <person name="Adriana R."/>
            <person name="Vieira A."/>
            <person name="Brugerolle De Fraissinette N."/>
            <person name="Rezende De Castro R."/>
            <person name="Schneider M.P."/>
            <person name="Vasconcelos V."/>
            <person name="Leao P.N."/>
        </authorList>
    </citation>
    <scope>NUCLEOTIDE SEQUENCE</scope>
    <source>
        <strain evidence="1">LEGE 11479</strain>
    </source>
</reference>
<evidence type="ECO:0000313" key="2">
    <source>
        <dbReference type="Proteomes" id="UP000615026"/>
    </source>
</evidence>
<protein>
    <submittedName>
        <fullName evidence="1">Uncharacterized protein</fullName>
    </submittedName>
</protein>
<dbReference type="EMBL" id="JADEXP010000175">
    <property type="protein sequence ID" value="MBE9068511.1"/>
    <property type="molecule type" value="Genomic_DNA"/>
</dbReference>
<gene>
    <name evidence="1" type="ORF">IQ260_17825</name>
</gene>
<name>A0A929F7Y2_LEPEC</name>
<accession>A0A929F7Y2</accession>
<proteinExistence type="predicted"/>
<dbReference type="AlphaFoldDB" id="A0A929F7Y2"/>
<dbReference type="Proteomes" id="UP000615026">
    <property type="component" value="Unassembled WGS sequence"/>
</dbReference>
<dbReference type="RefSeq" id="WP_193994456.1">
    <property type="nucleotide sequence ID" value="NZ_JADEXP010000175.1"/>
</dbReference>
<keyword evidence="2" id="KW-1185">Reference proteome</keyword>
<sequence length="141" mass="16053">MTEPLKYSFPKAKKVQVFERVGTYIETQHNHATDPEIKAAVENLRTLFTQFQEQYPNVTTETEALTIIDAEFTEIKRSPNHQLVTLRQQLLNPERHAQAIKATLGEVAKHYLEESIFAKAAITYLDKMSEAPDYGTSVNSV</sequence>